<reference evidence="1 2" key="1">
    <citation type="journal article" date="2011" name="Appl. Environ. Microbiol.">
        <title>Contribution of a Sodium Ion Gradient to Energy Conservation during Fermentation in the Cyanobacterium Arthrospira (Spirulina) maxima CS-328.</title>
        <authorList>
            <person name="Carrieri D."/>
            <person name="Ananyev G."/>
            <person name="Lenz O."/>
            <person name="Bryant D.A."/>
            <person name="Dismukes G.C."/>
        </authorList>
    </citation>
    <scope>NUCLEOTIDE SEQUENCE [LARGE SCALE GENOMIC DNA]</scope>
    <source>
        <strain evidence="1 2">CS-328</strain>
    </source>
</reference>
<gene>
    <name evidence="1" type="ORF">AmaxDRAFT_0407</name>
</gene>
<dbReference type="EMBL" id="ABYK01000002">
    <property type="protein sequence ID" value="EDZ96918.1"/>
    <property type="molecule type" value="Genomic_DNA"/>
</dbReference>
<comment type="caution">
    <text evidence="1">The sequence shown here is derived from an EMBL/GenBank/DDBJ whole genome shotgun (WGS) entry which is preliminary data.</text>
</comment>
<protein>
    <submittedName>
        <fullName evidence="1">Uncharacterized protein</fullName>
    </submittedName>
</protein>
<dbReference type="Proteomes" id="UP000004061">
    <property type="component" value="Unassembled WGS sequence"/>
</dbReference>
<organism evidence="1 2">
    <name type="scientific">Limnospira maxima CS-328</name>
    <dbReference type="NCBI Taxonomy" id="513049"/>
    <lineage>
        <taxon>Bacteria</taxon>
        <taxon>Bacillati</taxon>
        <taxon>Cyanobacteriota</taxon>
        <taxon>Cyanophyceae</taxon>
        <taxon>Oscillatoriophycideae</taxon>
        <taxon>Oscillatoriales</taxon>
        <taxon>Sirenicapillariaceae</taxon>
        <taxon>Limnospira</taxon>
    </lineage>
</organism>
<accession>B5VV73</accession>
<keyword evidence="2" id="KW-1185">Reference proteome</keyword>
<dbReference type="AlphaFoldDB" id="B5VV73"/>
<evidence type="ECO:0000313" key="2">
    <source>
        <dbReference type="Proteomes" id="UP000004061"/>
    </source>
</evidence>
<sequence>MNLGYSRPRMDTHYGNIATLRLPDIPQYALKQHHTTEIGLIGQPEKDKQSTRQQG</sequence>
<proteinExistence type="predicted"/>
<evidence type="ECO:0000313" key="1">
    <source>
        <dbReference type="EMBL" id="EDZ96918.1"/>
    </source>
</evidence>
<name>B5VV73_LIMMA</name>